<dbReference type="EMBL" id="HG994581">
    <property type="protein sequence ID" value="CAF2875187.1"/>
    <property type="molecule type" value="Genomic_DNA"/>
</dbReference>
<name>A0A7R8CNG7_LEPSM</name>
<dbReference type="PANTHER" id="PTHR47331">
    <property type="entry name" value="PHD-TYPE DOMAIN-CONTAINING PROTEIN"/>
    <property type="match status" value="1"/>
</dbReference>
<dbReference type="AlphaFoldDB" id="A0A7R8CNG7"/>
<evidence type="ECO:0000313" key="1">
    <source>
        <dbReference type="EMBL" id="CAF2875187.1"/>
    </source>
</evidence>
<accession>A0A7R8CNG7</accession>
<protein>
    <submittedName>
        <fullName evidence="1">(salmon louse) hypothetical protein</fullName>
    </submittedName>
</protein>
<evidence type="ECO:0000313" key="2">
    <source>
        <dbReference type="Proteomes" id="UP000675881"/>
    </source>
</evidence>
<dbReference type="PANTHER" id="PTHR47331:SF5">
    <property type="entry name" value="RIBONUCLEASE H"/>
    <property type="match status" value="1"/>
</dbReference>
<organism evidence="1 2">
    <name type="scientific">Lepeophtheirus salmonis</name>
    <name type="common">Salmon louse</name>
    <name type="synonym">Caligus salmonis</name>
    <dbReference type="NCBI Taxonomy" id="72036"/>
    <lineage>
        <taxon>Eukaryota</taxon>
        <taxon>Metazoa</taxon>
        <taxon>Ecdysozoa</taxon>
        <taxon>Arthropoda</taxon>
        <taxon>Crustacea</taxon>
        <taxon>Multicrustacea</taxon>
        <taxon>Hexanauplia</taxon>
        <taxon>Copepoda</taxon>
        <taxon>Siphonostomatoida</taxon>
        <taxon>Caligidae</taxon>
        <taxon>Lepeophtheirus</taxon>
    </lineage>
</organism>
<sequence length="460" mass="52670">MHISINEESVESHYIALHPPPHLSEKDCRKIIHPKSFSTFKSSSPRWNVGKKFNLCFKCLGEYHPKRKCFGKCEVNGCLTTHHSLLHFDTFKTDNKLQCEQSDPSTVTNLQFDSHYFNDNIPRITQLIASTLLGLIDSVDQRIPLISLKRKLARTRQLKEEFAKAMRYYEELGFSRKTTHKELQEFFNGSQYFIPHLTVIREDKTTSKVCPVFNGSFLDSRGISLNDCILNGPLTQKIIAFKNNDRRDKNPHVEPKVILMSSVMFGVKSSPFLVMSSIKHHSQTEIGRKYPLAFKSISNDIYVDDVFEGSCDSESPWSLFRRNKIPNQKGSCSAKDKKNFGSIGIIGRITVSKICSTHFLDSKTKLYSENILWVSCQRNSIGSLCWNYVPSEQNPADVLSRGRGCTFNSLELNTFYWNVTSCILCSSEHWLKQDYSSIPNIYLINVELNKKFVVAISKTE</sequence>
<reference evidence="1" key="1">
    <citation type="submission" date="2021-02" db="EMBL/GenBank/DDBJ databases">
        <authorList>
            <person name="Bekaert M."/>
        </authorList>
    </citation>
    <scope>NUCLEOTIDE SEQUENCE</scope>
    <source>
        <strain evidence="1">IoA-00</strain>
    </source>
</reference>
<proteinExistence type="predicted"/>
<gene>
    <name evidence="1" type="ORF">LSAA_6499</name>
</gene>
<dbReference type="Proteomes" id="UP000675881">
    <property type="component" value="Chromosome 2"/>
</dbReference>
<keyword evidence="2" id="KW-1185">Reference proteome</keyword>